<dbReference type="Gene3D" id="3.10.20.90">
    <property type="entry name" value="Phosphatidylinositol 3-kinase Catalytic Subunit, Chain A, domain 1"/>
    <property type="match status" value="1"/>
</dbReference>
<evidence type="ECO:0000313" key="3">
    <source>
        <dbReference type="Proteomes" id="UP000796880"/>
    </source>
</evidence>
<evidence type="ECO:0000313" key="2">
    <source>
        <dbReference type="EMBL" id="KAF3451673.1"/>
    </source>
</evidence>
<organism evidence="2 3">
    <name type="scientific">Rhamnella rubrinervis</name>
    <dbReference type="NCBI Taxonomy" id="2594499"/>
    <lineage>
        <taxon>Eukaryota</taxon>
        <taxon>Viridiplantae</taxon>
        <taxon>Streptophyta</taxon>
        <taxon>Embryophyta</taxon>
        <taxon>Tracheophyta</taxon>
        <taxon>Spermatophyta</taxon>
        <taxon>Magnoliopsida</taxon>
        <taxon>eudicotyledons</taxon>
        <taxon>Gunneridae</taxon>
        <taxon>Pentapetalae</taxon>
        <taxon>rosids</taxon>
        <taxon>fabids</taxon>
        <taxon>Rosales</taxon>
        <taxon>Rhamnaceae</taxon>
        <taxon>rhamnoid group</taxon>
        <taxon>Rhamneae</taxon>
        <taxon>Rhamnella</taxon>
    </lineage>
</organism>
<dbReference type="AlphaFoldDB" id="A0A8K0MN13"/>
<protein>
    <recommendedName>
        <fullName evidence="1">Ubiquitin-like domain-containing protein</fullName>
    </recommendedName>
</protein>
<comment type="caution">
    <text evidence="2">The sequence shown here is derived from an EMBL/GenBank/DDBJ whole genome shotgun (WGS) entry which is preliminary data.</text>
</comment>
<dbReference type="Pfam" id="PF00240">
    <property type="entry name" value="ubiquitin"/>
    <property type="match status" value="1"/>
</dbReference>
<evidence type="ECO:0000259" key="1">
    <source>
        <dbReference type="PROSITE" id="PS50053"/>
    </source>
</evidence>
<proteinExistence type="predicted"/>
<reference evidence="2" key="1">
    <citation type="submission" date="2020-03" db="EMBL/GenBank/DDBJ databases">
        <title>A high-quality chromosome-level genome assembly of a woody plant with both climbing and erect habits, Rhamnella rubrinervis.</title>
        <authorList>
            <person name="Lu Z."/>
            <person name="Yang Y."/>
            <person name="Zhu X."/>
            <person name="Sun Y."/>
        </authorList>
    </citation>
    <scope>NUCLEOTIDE SEQUENCE</scope>
    <source>
        <strain evidence="2">BYM</strain>
        <tissue evidence="2">Leaf</tissue>
    </source>
</reference>
<dbReference type="SUPFAM" id="SSF54236">
    <property type="entry name" value="Ubiquitin-like"/>
    <property type="match status" value="2"/>
</dbReference>
<dbReference type="EMBL" id="VOIH02000003">
    <property type="protein sequence ID" value="KAF3451673.1"/>
    <property type="molecule type" value="Genomic_DNA"/>
</dbReference>
<gene>
    <name evidence="2" type="ORF">FNV43_RR07769</name>
</gene>
<dbReference type="Proteomes" id="UP000796880">
    <property type="component" value="Unassembled WGS sequence"/>
</dbReference>
<name>A0A8K0MN13_9ROSA</name>
<accession>A0A8K0MN13</accession>
<dbReference type="PROSITE" id="PS50053">
    <property type="entry name" value="UBIQUITIN_2"/>
    <property type="match status" value="1"/>
</dbReference>
<keyword evidence="3" id="KW-1185">Reference proteome</keyword>
<dbReference type="InterPro" id="IPR000626">
    <property type="entry name" value="Ubiquitin-like_dom"/>
</dbReference>
<sequence length="137" mass="15645">MPATATLRELKENIQDNFGVFGLAANKQELMFNGNRLLEDYMLLKDLGITSESVVHLYEKKIIWVKNTDGIGRYFYVNDGMTVADVKKTVGDYFDHFNTHSAVLQHEDGQYLEDEQLTVKAANIGDNTARLIYTFRC</sequence>
<dbReference type="CDD" id="cd17039">
    <property type="entry name" value="Ubl_ubiquitin_like"/>
    <property type="match status" value="1"/>
</dbReference>
<dbReference type="InterPro" id="IPR029071">
    <property type="entry name" value="Ubiquitin-like_domsf"/>
</dbReference>
<feature type="domain" description="Ubiquitin-like" evidence="1">
    <location>
        <begin position="1"/>
        <end position="61"/>
    </location>
</feature>